<evidence type="ECO:0000313" key="3">
    <source>
        <dbReference type="EMBL" id="MBU3804201.1"/>
    </source>
</evidence>
<name>A0A9E2KCM3_9FIRM</name>
<sequence length="270" mass="30039">MAIKRDSKVIRLNNPKGIFGVDRRVMTIAIIVAVIIGLLLAFMPNAYKISMNGEFIGAIKDKRVIEGAKDTVITQLKSLYGTEVKFEEELEIQRYRAKKKDYIDQSYLISCMRKKMDVLIGFKELLIDGESVGIIASSQDVQTLKNELKKRYYGNSDVEVEFGKKVEVKDIFAKEDDLISMDKLVQKCATTTPKSITYTVQAGDTLSGIASKYNTTIESIISANEGFTSQTVLQVGQTINANINEALLPLEIVEVHHTADTDAENVNTEA</sequence>
<dbReference type="SMART" id="SM00257">
    <property type="entry name" value="LysM"/>
    <property type="match status" value="1"/>
</dbReference>
<dbReference type="Gene3D" id="3.10.350.10">
    <property type="entry name" value="LysM domain"/>
    <property type="match status" value="1"/>
</dbReference>
<keyword evidence="1" id="KW-0472">Membrane</keyword>
<dbReference type="PROSITE" id="PS51782">
    <property type="entry name" value="LYSM"/>
    <property type="match status" value="1"/>
</dbReference>
<dbReference type="InterPro" id="IPR018392">
    <property type="entry name" value="LysM"/>
</dbReference>
<accession>A0A9E2KCM3</accession>
<gene>
    <name evidence="3" type="ORF">H9872_05560</name>
</gene>
<feature type="domain" description="LysM" evidence="2">
    <location>
        <begin position="196"/>
        <end position="241"/>
    </location>
</feature>
<dbReference type="CDD" id="cd00118">
    <property type="entry name" value="LysM"/>
    <property type="match status" value="1"/>
</dbReference>
<dbReference type="AlphaFoldDB" id="A0A9E2KCM3"/>
<protein>
    <submittedName>
        <fullName evidence="3">LysM peptidoglycan-binding domain-containing protein</fullName>
    </submittedName>
</protein>
<dbReference type="InterPro" id="IPR036779">
    <property type="entry name" value="LysM_dom_sf"/>
</dbReference>
<comment type="caution">
    <text evidence="3">The sequence shown here is derived from an EMBL/GenBank/DDBJ whole genome shotgun (WGS) entry which is preliminary data.</text>
</comment>
<dbReference type="EMBL" id="JAHLFQ010000122">
    <property type="protein sequence ID" value="MBU3804201.1"/>
    <property type="molecule type" value="Genomic_DNA"/>
</dbReference>
<organism evidence="3 4">
    <name type="scientific">Candidatus Cellulosilyticum pullistercoris</name>
    <dbReference type="NCBI Taxonomy" id="2838521"/>
    <lineage>
        <taxon>Bacteria</taxon>
        <taxon>Bacillati</taxon>
        <taxon>Bacillota</taxon>
        <taxon>Clostridia</taxon>
        <taxon>Lachnospirales</taxon>
        <taxon>Cellulosilyticaceae</taxon>
        <taxon>Cellulosilyticum</taxon>
    </lineage>
</organism>
<reference evidence="3" key="1">
    <citation type="journal article" date="2021" name="PeerJ">
        <title>Extensive microbial diversity within the chicken gut microbiome revealed by metagenomics and culture.</title>
        <authorList>
            <person name="Gilroy R."/>
            <person name="Ravi A."/>
            <person name="Getino M."/>
            <person name="Pursley I."/>
            <person name="Horton D.L."/>
            <person name="Alikhan N.F."/>
            <person name="Baker D."/>
            <person name="Gharbi K."/>
            <person name="Hall N."/>
            <person name="Watson M."/>
            <person name="Adriaenssens E.M."/>
            <person name="Foster-Nyarko E."/>
            <person name="Jarju S."/>
            <person name="Secka A."/>
            <person name="Antonio M."/>
            <person name="Oren A."/>
            <person name="Chaudhuri R.R."/>
            <person name="La Ragione R."/>
            <person name="Hildebrand F."/>
            <person name="Pallen M.J."/>
        </authorList>
    </citation>
    <scope>NUCLEOTIDE SEQUENCE</scope>
    <source>
        <strain evidence="3">B5-657</strain>
    </source>
</reference>
<evidence type="ECO:0000259" key="2">
    <source>
        <dbReference type="PROSITE" id="PS51782"/>
    </source>
</evidence>
<evidence type="ECO:0000313" key="4">
    <source>
        <dbReference type="Proteomes" id="UP000824229"/>
    </source>
</evidence>
<keyword evidence="1" id="KW-0812">Transmembrane</keyword>
<reference evidence="3" key="2">
    <citation type="submission" date="2021-04" db="EMBL/GenBank/DDBJ databases">
        <authorList>
            <person name="Gilroy R."/>
        </authorList>
    </citation>
    <scope>NUCLEOTIDE SEQUENCE</scope>
    <source>
        <strain evidence="3">B5-657</strain>
    </source>
</reference>
<proteinExistence type="predicted"/>
<feature type="transmembrane region" description="Helical" evidence="1">
    <location>
        <begin position="21"/>
        <end position="43"/>
    </location>
</feature>
<dbReference type="Proteomes" id="UP000824229">
    <property type="component" value="Unassembled WGS sequence"/>
</dbReference>
<keyword evidence="1" id="KW-1133">Transmembrane helix</keyword>
<dbReference type="SUPFAM" id="SSF54106">
    <property type="entry name" value="LysM domain"/>
    <property type="match status" value="1"/>
</dbReference>
<dbReference type="Pfam" id="PF01476">
    <property type="entry name" value="LysM"/>
    <property type="match status" value="1"/>
</dbReference>
<evidence type="ECO:0000256" key="1">
    <source>
        <dbReference type="SAM" id="Phobius"/>
    </source>
</evidence>